<keyword evidence="4 9" id="KW-1134">Transmembrane beta strand</keyword>
<evidence type="ECO:0000313" key="15">
    <source>
        <dbReference type="Proteomes" id="UP001244490"/>
    </source>
</evidence>
<dbReference type="InterPro" id="IPR039426">
    <property type="entry name" value="TonB-dep_rcpt-like"/>
</dbReference>
<keyword evidence="8 9" id="KW-0998">Cell outer membrane</keyword>
<feature type="signal peptide" evidence="11">
    <location>
        <begin position="1"/>
        <end position="20"/>
    </location>
</feature>
<dbReference type="RefSeq" id="WP_119127102.1">
    <property type="nucleotide sequence ID" value="NZ_CP153598.1"/>
</dbReference>
<evidence type="ECO:0000256" key="3">
    <source>
        <dbReference type="ARBA" id="ARBA00022448"/>
    </source>
</evidence>
<keyword evidence="11" id="KW-0732">Signal</keyword>
<keyword evidence="6 10" id="KW-0798">TonB box</keyword>
<keyword evidence="7 9" id="KW-0472">Membrane</keyword>
<dbReference type="InterPro" id="IPR011276">
    <property type="entry name" value="TonB_haem/Hb_rcpt"/>
</dbReference>
<dbReference type="CDD" id="cd01347">
    <property type="entry name" value="ligand_gated_channel"/>
    <property type="match status" value="1"/>
</dbReference>
<evidence type="ECO:0000256" key="4">
    <source>
        <dbReference type="ARBA" id="ARBA00022452"/>
    </source>
</evidence>
<feature type="domain" description="TonB-dependent receptor-like beta-barrel" evidence="12">
    <location>
        <begin position="235"/>
        <end position="628"/>
    </location>
</feature>
<feature type="domain" description="TonB-dependent receptor plug" evidence="13">
    <location>
        <begin position="44"/>
        <end position="148"/>
    </location>
</feature>
<evidence type="ECO:0000256" key="7">
    <source>
        <dbReference type="ARBA" id="ARBA00023136"/>
    </source>
</evidence>
<protein>
    <submittedName>
        <fullName evidence="14">TonB-dependent receptor</fullName>
    </submittedName>
</protein>
<dbReference type="Pfam" id="PF00593">
    <property type="entry name" value="TonB_dep_Rec_b-barrel"/>
    <property type="match status" value="1"/>
</dbReference>
<evidence type="ECO:0000256" key="11">
    <source>
        <dbReference type="SAM" id="SignalP"/>
    </source>
</evidence>
<comment type="similarity">
    <text evidence="2 9 10">Belongs to the TonB-dependent receptor family.</text>
</comment>
<evidence type="ECO:0000256" key="8">
    <source>
        <dbReference type="ARBA" id="ARBA00023237"/>
    </source>
</evidence>
<dbReference type="InterPro" id="IPR037066">
    <property type="entry name" value="Plug_dom_sf"/>
</dbReference>
<dbReference type="Gene3D" id="2.40.170.20">
    <property type="entry name" value="TonB-dependent receptor, beta-barrel domain"/>
    <property type="match status" value="1"/>
</dbReference>
<evidence type="ECO:0000256" key="9">
    <source>
        <dbReference type="PROSITE-ProRule" id="PRU01360"/>
    </source>
</evidence>
<dbReference type="PANTHER" id="PTHR30069:SF41">
    <property type="entry name" value="HEME_HEMOPEXIN UTILIZATION PROTEIN C"/>
    <property type="match status" value="1"/>
</dbReference>
<evidence type="ECO:0000259" key="13">
    <source>
        <dbReference type="Pfam" id="PF07715"/>
    </source>
</evidence>
<keyword evidence="3 9" id="KW-0813">Transport</keyword>
<feature type="chain" id="PRO_5043555254" evidence="11">
    <location>
        <begin position="21"/>
        <end position="655"/>
    </location>
</feature>
<evidence type="ECO:0000256" key="5">
    <source>
        <dbReference type="ARBA" id="ARBA00022692"/>
    </source>
</evidence>
<dbReference type="SUPFAM" id="SSF56935">
    <property type="entry name" value="Porins"/>
    <property type="match status" value="1"/>
</dbReference>
<dbReference type="PANTHER" id="PTHR30069">
    <property type="entry name" value="TONB-DEPENDENT OUTER MEMBRANE RECEPTOR"/>
    <property type="match status" value="1"/>
</dbReference>
<dbReference type="GO" id="GO:0044718">
    <property type="term" value="P:siderophore transmembrane transport"/>
    <property type="evidence" value="ECO:0007669"/>
    <property type="project" value="TreeGrafter"/>
</dbReference>
<evidence type="ECO:0000256" key="1">
    <source>
        <dbReference type="ARBA" id="ARBA00004571"/>
    </source>
</evidence>
<dbReference type="InterPro" id="IPR000531">
    <property type="entry name" value="Beta-barrel_TonB"/>
</dbReference>
<dbReference type="Proteomes" id="UP001244490">
    <property type="component" value="Unassembled WGS sequence"/>
</dbReference>
<evidence type="ECO:0000259" key="12">
    <source>
        <dbReference type="Pfam" id="PF00593"/>
    </source>
</evidence>
<evidence type="ECO:0000256" key="6">
    <source>
        <dbReference type="ARBA" id="ARBA00023077"/>
    </source>
</evidence>
<dbReference type="AlphaFoldDB" id="A0AAW8AHQ5"/>
<keyword evidence="14" id="KW-0675">Receptor</keyword>
<dbReference type="InterPro" id="IPR012910">
    <property type="entry name" value="Plug_dom"/>
</dbReference>
<dbReference type="GO" id="GO:0015344">
    <property type="term" value="F:siderophore uptake transmembrane transporter activity"/>
    <property type="evidence" value="ECO:0007669"/>
    <property type="project" value="TreeGrafter"/>
</dbReference>
<comment type="subcellular location">
    <subcellularLocation>
        <location evidence="1 9">Cell outer membrane</location>
        <topology evidence="1 9">Multi-pass membrane protein</topology>
    </subcellularLocation>
</comment>
<proteinExistence type="inferred from homology"/>
<dbReference type="Gene3D" id="2.170.130.10">
    <property type="entry name" value="TonB-dependent receptor, plug domain"/>
    <property type="match status" value="1"/>
</dbReference>
<evidence type="ECO:0000313" key="14">
    <source>
        <dbReference type="EMBL" id="MDP0970801.1"/>
    </source>
</evidence>
<dbReference type="Pfam" id="PF07715">
    <property type="entry name" value="Plug"/>
    <property type="match status" value="1"/>
</dbReference>
<keyword evidence="5 9" id="KW-0812">Transmembrane</keyword>
<dbReference type="InterPro" id="IPR036942">
    <property type="entry name" value="Beta-barrel_TonB_sf"/>
</dbReference>
<sequence length="655" mass="72114">MHVIKVVIGILVIPPLAIQAATAHPSSPDKDTITVVATGNQNTVFETPAMVSVVTRETPWSQNAVTSAGMMKGVAGLGQTGAGRTNGQTFNLRGYDKSGVLVLVDGVRQLSDMAKSSGTWLDPALVKRVEVVRGPNSSLYGSGGLGGVVDFRTADATDFLVPGELSGFRLWGNTASGDHSTGSGLTWFGKTENTDELLSVIMRKRGSLYQSDGGHAPNEERPASVFAKGSVRLTDASKVGASLRLYRNVTTEPGNPTLTRGDSGLRDRKTVQNDVQLWHQYAPAGRSLINLKSTIYLSDTTIKTEGESKTAEWRNNRTSGVNIVNRSHTLTFSGAHQLSYGAEYYRQQQSPEGSATLYPEGEINFSSLYFQDEMTMEDYPVNVIVGTRYDRYRSHNPRAEDLKAGRWSPRAAISVSPTDWLMMYGAVSSAFRAPTMAEMYRDDVHFYRRGKPNYWIPNPDLKPENNITREVGVGFQMDSLFTANDHFQVKGGYFGTDARNYIATRVDMKRMRSYSYNVSWARIWGWDVQGNYQSDYADWTLSYNRTESMDADSREWLGTGNPDTLISNISLPVGHEGIYAGWRAELSAPVSHVKKGDSHQAGYAIHSFSLSYKPALVKGFEASVTLDNAFNKLAMNGKGVPLSGRSISLYTSYQW</sequence>
<dbReference type="EMBL" id="JAUUIA010000045">
    <property type="protein sequence ID" value="MDP0970801.1"/>
    <property type="molecule type" value="Genomic_DNA"/>
</dbReference>
<dbReference type="GO" id="GO:0015232">
    <property type="term" value="F:heme transmembrane transporter activity"/>
    <property type="evidence" value="ECO:0007669"/>
    <property type="project" value="InterPro"/>
</dbReference>
<organism evidence="14 15">
    <name type="scientific">Klebsiella pneumoniae</name>
    <dbReference type="NCBI Taxonomy" id="573"/>
    <lineage>
        <taxon>Bacteria</taxon>
        <taxon>Pseudomonadati</taxon>
        <taxon>Pseudomonadota</taxon>
        <taxon>Gammaproteobacteria</taxon>
        <taxon>Enterobacterales</taxon>
        <taxon>Enterobacteriaceae</taxon>
        <taxon>Klebsiella/Raoultella group</taxon>
        <taxon>Klebsiella</taxon>
        <taxon>Klebsiella pneumoniae complex</taxon>
    </lineage>
</organism>
<evidence type="ECO:0000256" key="10">
    <source>
        <dbReference type="RuleBase" id="RU003357"/>
    </source>
</evidence>
<dbReference type="NCBIfam" id="TIGR01785">
    <property type="entry name" value="TonB-hemin"/>
    <property type="match status" value="1"/>
</dbReference>
<dbReference type="PROSITE" id="PS52016">
    <property type="entry name" value="TONB_DEPENDENT_REC_3"/>
    <property type="match status" value="1"/>
</dbReference>
<name>A0AAW8AHQ5_KLEPN</name>
<reference evidence="14" key="1">
    <citation type="submission" date="2023-07" db="EMBL/GenBank/DDBJ databases">
        <authorList>
            <person name="Peng Z."/>
        </authorList>
    </citation>
    <scope>NUCLEOTIDE SEQUENCE</scope>
    <source>
        <strain evidence="14">KP219</strain>
    </source>
</reference>
<dbReference type="GO" id="GO:0009279">
    <property type="term" value="C:cell outer membrane"/>
    <property type="evidence" value="ECO:0007669"/>
    <property type="project" value="UniProtKB-SubCell"/>
</dbReference>
<comment type="caution">
    <text evidence="14">The sequence shown here is derived from an EMBL/GenBank/DDBJ whole genome shotgun (WGS) entry which is preliminary data.</text>
</comment>
<accession>A0AAW8AHQ5</accession>
<evidence type="ECO:0000256" key="2">
    <source>
        <dbReference type="ARBA" id="ARBA00009810"/>
    </source>
</evidence>
<gene>
    <name evidence="14" type="ORF">Q6294_27865</name>
</gene>